<feature type="region of interest" description="Disordered" evidence="2">
    <location>
        <begin position="1002"/>
        <end position="1021"/>
    </location>
</feature>
<feature type="compositionally biased region" description="Low complexity" evidence="2">
    <location>
        <begin position="894"/>
        <end position="907"/>
    </location>
</feature>
<comment type="caution">
    <text evidence="1">Lacks conserved residue(s) required for the propagation of feature annotation.</text>
</comment>
<dbReference type="Gene3D" id="2.60.120.200">
    <property type="match status" value="1"/>
</dbReference>
<dbReference type="WBParaSite" id="jg19464">
    <property type="protein sequence ID" value="jg19464"/>
    <property type="gene ID" value="jg19464"/>
</dbReference>
<feature type="domain" description="Laminin G" evidence="4">
    <location>
        <begin position="277"/>
        <end position="510"/>
    </location>
</feature>
<evidence type="ECO:0000259" key="4">
    <source>
        <dbReference type="PROSITE" id="PS50025"/>
    </source>
</evidence>
<dbReference type="PROSITE" id="PS50025">
    <property type="entry name" value="LAM_G_DOMAIN"/>
    <property type="match status" value="1"/>
</dbReference>
<evidence type="ECO:0000313" key="6">
    <source>
        <dbReference type="WBParaSite" id="jg19464"/>
    </source>
</evidence>
<feature type="region of interest" description="Disordered" evidence="2">
    <location>
        <begin position="888"/>
        <end position="907"/>
    </location>
</feature>
<reference evidence="6" key="1">
    <citation type="submission" date="2022-11" db="UniProtKB">
        <authorList>
            <consortium name="WormBaseParasite"/>
        </authorList>
    </citation>
    <scope>IDENTIFICATION</scope>
</reference>
<sequence>MGSMVDEPSFTIETLNGQRMTFKRNSSSSISNPVEMVHLEANQAGILHIFPSASADASLLPRIAIKAGPLQCRQQVVQRAECVFELATDSEHLAIDILDAVEKAGGVGETISFSFRTDRPTTGFLTVNTDAGETIDVDLIDGYLISVNHIIHPVKLLSNGHWHRAIIHLTSMTLRFDGPEHTAISLRPSGSGEQTSRITKLIVLLKSQWLCSADLIHAKQSKLFNFGQHICGASNPSGGSESKGIDKSYCYCRGPNSALASAGLATCAIPNGFEAYRLSRTSDKLAFFYVPNFSARSPISVVFRSELDTGLVLFGTSSNAATSLGAKPAVAPIDELSSRVQVHFVGQHLYAAFCSHLVDGNERCYSCLIHRQKGFSTGEWLRVSIFSHQVYQFLSLNEQICQLSPNSQVLDPSELYKPSQSSSYSNNNVLLVGGFYYSKHGHLKQKVDDSFRRQFHENTREKPLSLQGCVAEISVKGVKLDLEELFSSQMARIAKPEVPASDIFSIQAGCEGCSPLCQDAPCQLSSPASSAMCNCAAVYSLTMPSTGGCAATASYQESVSMLSLGSLLLTSNTSVVFEKTALGGRSGKVVDKLWALIRFPTANDRFQTVLELGGIQVMVGSHGQVVVIEMFNHGIREEFSLPSAVDDRLHLVSIQRNPSVGTASDRQSLTLRLDNQLREVYGLEDIPLGPGQSSRVRITPVVLDGEEEPYESATVLGLELSGCLAELAVSYASKGEPAGNAQQRAANQLNEEDDLLSQILEDIQQAKSNNLNTWSSDAKQQLVFNNQPCGIRDSSLWYGNSTSYGLVRDYDPDGASITQSGPLSSLTSLIISLLLIAILLCVLITYCYIRSRRGGNHAYNFRADNRDGTDRFDKFSIGSVDEKRPLKSDSFLDSSRTSTSTAGRSPSEYISATAEALEAKEHLSPLTSENNFGSSSFHSNQSSPVPLRASYVLVRDDRDYSPQDLVINQRPLINVGGGLGPTPEPPPRGMAITVAAAAQDAAISPVSGRSSAPIAKQEDDY</sequence>
<evidence type="ECO:0000313" key="5">
    <source>
        <dbReference type="Proteomes" id="UP000887574"/>
    </source>
</evidence>
<proteinExistence type="predicted"/>
<dbReference type="Proteomes" id="UP000887574">
    <property type="component" value="Unplaced"/>
</dbReference>
<accession>A0A915DFV0</accession>
<keyword evidence="3" id="KW-0812">Transmembrane</keyword>
<dbReference type="Pfam" id="PF26430">
    <property type="entry name" value="ConA_BAM2"/>
    <property type="match status" value="1"/>
</dbReference>
<dbReference type="InterPro" id="IPR001791">
    <property type="entry name" value="Laminin_G"/>
</dbReference>
<evidence type="ECO:0000256" key="2">
    <source>
        <dbReference type="SAM" id="MobiDB-lite"/>
    </source>
</evidence>
<dbReference type="InterPro" id="IPR058815">
    <property type="entry name" value="ConA_BAM2-like"/>
</dbReference>
<keyword evidence="3" id="KW-1133">Transmembrane helix</keyword>
<keyword evidence="5" id="KW-1185">Reference proteome</keyword>
<dbReference type="AlphaFoldDB" id="A0A915DFV0"/>
<keyword evidence="3" id="KW-0472">Membrane</keyword>
<evidence type="ECO:0000256" key="1">
    <source>
        <dbReference type="PROSITE-ProRule" id="PRU00122"/>
    </source>
</evidence>
<evidence type="ECO:0000256" key="3">
    <source>
        <dbReference type="SAM" id="Phobius"/>
    </source>
</evidence>
<organism evidence="5 6">
    <name type="scientific">Ditylenchus dipsaci</name>
    <dbReference type="NCBI Taxonomy" id="166011"/>
    <lineage>
        <taxon>Eukaryota</taxon>
        <taxon>Metazoa</taxon>
        <taxon>Ecdysozoa</taxon>
        <taxon>Nematoda</taxon>
        <taxon>Chromadorea</taxon>
        <taxon>Rhabditida</taxon>
        <taxon>Tylenchina</taxon>
        <taxon>Tylenchomorpha</taxon>
        <taxon>Sphaerularioidea</taxon>
        <taxon>Anguinidae</taxon>
        <taxon>Anguininae</taxon>
        <taxon>Ditylenchus</taxon>
    </lineage>
</organism>
<feature type="transmembrane region" description="Helical" evidence="3">
    <location>
        <begin position="826"/>
        <end position="849"/>
    </location>
</feature>
<protein>
    <submittedName>
        <fullName evidence="6">Laminin G domain-containing protein</fullName>
    </submittedName>
</protein>
<name>A0A915DFV0_9BILA</name>